<feature type="domain" description="Cyclin-like" evidence="5">
    <location>
        <begin position="164"/>
        <end position="245"/>
    </location>
</feature>
<comment type="similarity">
    <text evidence="1">Belongs to the cyclin family. Cyclin AB subfamily.</text>
</comment>
<dbReference type="Gene3D" id="1.10.472.10">
    <property type="entry name" value="Cyclin-like"/>
    <property type="match status" value="1"/>
</dbReference>
<proteinExistence type="inferred from homology"/>
<keyword evidence="2" id="KW-0132">Cell division</keyword>
<dbReference type="Pfam" id="PF02984">
    <property type="entry name" value="Cyclin_C"/>
    <property type="match status" value="1"/>
</dbReference>
<evidence type="ECO:0000313" key="8">
    <source>
        <dbReference type="Proteomes" id="UP000436088"/>
    </source>
</evidence>
<evidence type="ECO:0000256" key="4">
    <source>
        <dbReference type="ARBA" id="ARBA00023306"/>
    </source>
</evidence>
<name>A0A6A3A812_HIBSY</name>
<dbReference type="FunFam" id="1.10.472.10:FF:000013">
    <property type="entry name" value="Cyclin A1"/>
    <property type="match status" value="1"/>
</dbReference>
<dbReference type="Proteomes" id="UP000436088">
    <property type="component" value="Unassembled WGS sequence"/>
</dbReference>
<accession>A0A6A3A812</accession>
<keyword evidence="4" id="KW-0131">Cell cycle</keyword>
<dbReference type="SMART" id="SM01332">
    <property type="entry name" value="Cyclin_C"/>
    <property type="match status" value="1"/>
</dbReference>
<reference evidence="7" key="1">
    <citation type="submission" date="2019-09" db="EMBL/GenBank/DDBJ databases">
        <title>Draft genome information of white flower Hibiscus syriacus.</title>
        <authorList>
            <person name="Kim Y.-M."/>
        </authorList>
    </citation>
    <scope>NUCLEOTIDE SEQUENCE [LARGE SCALE GENOMIC DNA]</scope>
    <source>
        <strain evidence="7">YM2019G1</strain>
    </source>
</reference>
<evidence type="ECO:0000256" key="1">
    <source>
        <dbReference type="ARBA" id="ARBA00006955"/>
    </source>
</evidence>
<comment type="caution">
    <text evidence="7">The sequence shown here is derived from an EMBL/GenBank/DDBJ whole genome shotgun (WGS) entry which is preliminary data.</text>
</comment>
<dbReference type="SMART" id="SM00385">
    <property type="entry name" value="CYCLIN"/>
    <property type="match status" value="1"/>
</dbReference>
<sequence>METPSSSTFGSLEYLKELFTTASLERAEIVEDFDDHMPTSIRHLKNVYVLEMDLIWTDENSIPERNLQNLWDYEAFYGLLADGPNDINAEMRASFINLLVRVSYVYIIQESNPFQHTVSGLSLFQLQPTVTVAWTCLMMIAWKYVSPKSAPKVPVWCHVTGKIYWKDEDHLLQLKCLASYILQLSLLDYVVLQYAPQLVAASAGFLARFILSPSDKPWDAKLREYTLYQPSDLEECIKLEECVKALHRLYRNEGGASLSAIAAKYSQSKYCSVSKRECKATIPEQLFWAV</sequence>
<dbReference type="GO" id="GO:0051301">
    <property type="term" value="P:cell division"/>
    <property type="evidence" value="ECO:0007669"/>
    <property type="project" value="UniProtKB-KW"/>
</dbReference>
<dbReference type="EMBL" id="VEPZ02001032">
    <property type="protein sequence ID" value="KAE8700086.1"/>
    <property type="molecule type" value="Genomic_DNA"/>
</dbReference>
<evidence type="ECO:0000256" key="2">
    <source>
        <dbReference type="ARBA" id="ARBA00022618"/>
    </source>
</evidence>
<keyword evidence="3" id="KW-0195">Cyclin</keyword>
<dbReference type="SUPFAM" id="SSF47954">
    <property type="entry name" value="Cyclin-like"/>
    <property type="match status" value="1"/>
</dbReference>
<feature type="domain" description="Cyclin C-terminal" evidence="6">
    <location>
        <begin position="151"/>
        <end position="279"/>
    </location>
</feature>
<protein>
    <recommendedName>
        <fullName evidence="9">Cyclin C-terminal domain-containing protein</fullName>
    </recommendedName>
</protein>
<organism evidence="7 8">
    <name type="scientific">Hibiscus syriacus</name>
    <name type="common">Rose of Sharon</name>
    <dbReference type="NCBI Taxonomy" id="106335"/>
    <lineage>
        <taxon>Eukaryota</taxon>
        <taxon>Viridiplantae</taxon>
        <taxon>Streptophyta</taxon>
        <taxon>Embryophyta</taxon>
        <taxon>Tracheophyta</taxon>
        <taxon>Spermatophyta</taxon>
        <taxon>Magnoliopsida</taxon>
        <taxon>eudicotyledons</taxon>
        <taxon>Gunneridae</taxon>
        <taxon>Pentapetalae</taxon>
        <taxon>rosids</taxon>
        <taxon>malvids</taxon>
        <taxon>Malvales</taxon>
        <taxon>Malvaceae</taxon>
        <taxon>Malvoideae</taxon>
        <taxon>Hibiscus</taxon>
    </lineage>
</organism>
<dbReference type="InterPro" id="IPR013763">
    <property type="entry name" value="Cyclin-like_dom"/>
</dbReference>
<evidence type="ECO:0008006" key="9">
    <source>
        <dbReference type="Google" id="ProtNLM"/>
    </source>
</evidence>
<evidence type="ECO:0000256" key="3">
    <source>
        <dbReference type="ARBA" id="ARBA00023127"/>
    </source>
</evidence>
<dbReference type="InterPro" id="IPR004367">
    <property type="entry name" value="Cyclin_C-dom"/>
</dbReference>
<gene>
    <name evidence="7" type="ORF">F3Y22_tig00110562pilonHSYRG00067</name>
</gene>
<dbReference type="InterPro" id="IPR036915">
    <property type="entry name" value="Cyclin-like_sf"/>
</dbReference>
<dbReference type="AlphaFoldDB" id="A0A6A3A812"/>
<evidence type="ECO:0000259" key="5">
    <source>
        <dbReference type="SMART" id="SM00385"/>
    </source>
</evidence>
<keyword evidence="8" id="KW-1185">Reference proteome</keyword>
<evidence type="ECO:0000259" key="6">
    <source>
        <dbReference type="SMART" id="SM01332"/>
    </source>
</evidence>
<evidence type="ECO:0000313" key="7">
    <source>
        <dbReference type="EMBL" id="KAE8700086.1"/>
    </source>
</evidence>